<protein>
    <submittedName>
        <fullName evidence="2">Uncharacterized protein</fullName>
    </submittedName>
</protein>
<keyword evidence="3" id="KW-1185">Reference proteome</keyword>
<dbReference type="AlphaFoldDB" id="A0A5M9JJK8"/>
<dbReference type="EMBL" id="VICG01000009">
    <property type="protein sequence ID" value="KAA8568840.1"/>
    <property type="molecule type" value="Genomic_DNA"/>
</dbReference>
<gene>
    <name evidence="2" type="ORF">EYC84_007820</name>
</gene>
<evidence type="ECO:0000256" key="1">
    <source>
        <dbReference type="SAM" id="MobiDB-lite"/>
    </source>
</evidence>
<feature type="region of interest" description="Disordered" evidence="1">
    <location>
        <begin position="1"/>
        <end position="89"/>
    </location>
</feature>
<proteinExistence type="predicted"/>
<organism evidence="2 3">
    <name type="scientific">Monilinia fructicola</name>
    <name type="common">Brown rot fungus</name>
    <name type="synonym">Ciboria fructicola</name>
    <dbReference type="NCBI Taxonomy" id="38448"/>
    <lineage>
        <taxon>Eukaryota</taxon>
        <taxon>Fungi</taxon>
        <taxon>Dikarya</taxon>
        <taxon>Ascomycota</taxon>
        <taxon>Pezizomycotina</taxon>
        <taxon>Leotiomycetes</taxon>
        <taxon>Helotiales</taxon>
        <taxon>Sclerotiniaceae</taxon>
        <taxon>Monilinia</taxon>
    </lineage>
</organism>
<feature type="compositionally biased region" description="Basic and acidic residues" evidence="1">
    <location>
        <begin position="67"/>
        <end position="89"/>
    </location>
</feature>
<name>A0A5M9JJK8_MONFR</name>
<comment type="caution">
    <text evidence="2">The sequence shown here is derived from an EMBL/GenBank/DDBJ whole genome shotgun (WGS) entry which is preliminary data.</text>
</comment>
<feature type="compositionally biased region" description="Basic residues" evidence="1">
    <location>
        <begin position="53"/>
        <end position="66"/>
    </location>
</feature>
<dbReference type="VEuPathDB" id="FungiDB:MFRU_017g00440"/>
<evidence type="ECO:0000313" key="2">
    <source>
        <dbReference type="EMBL" id="KAA8568840.1"/>
    </source>
</evidence>
<accession>A0A5M9JJK8</accession>
<reference evidence="2 3" key="1">
    <citation type="submission" date="2019-06" db="EMBL/GenBank/DDBJ databases">
        <title>Genome Sequence of the Brown Rot Fungal Pathogen Monilinia fructicola.</title>
        <authorList>
            <person name="De Miccolis Angelini R.M."/>
            <person name="Landi L."/>
            <person name="Abate D."/>
            <person name="Pollastro S."/>
            <person name="Romanazzi G."/>
            <person name="Faretra F."/>
        </authorList>
    </citation>
    <scope>NUCLEOTIDE SEQUENCE [LARGE SCALE GENOMIC DNA]</scope>
    <source>
        <strain evidence="2 3">Mfrc123</strain>
    </source>
</reference>
<evidence type="ECO:0000313" key="3">
    <source>
        <dbReference type="Proteomes" id="UP000322873"/>
    </source>
</evidence>
<dbReference type="Proteomes" id="UP000322873">
    <property type="component" value="Unassembled WGS sequence"/>
</dbReference>
<sequence>MSKFWANSPDGEDEWDQHSEQEDQPYPSPKPESPQRFWYNEPYTEEGTSSKSSNHRNTPKPKSAKRQKQEQKAANKEYRREQRQEVRREQERLKHMDRWTYLKLWHAVDREAYGTAYDRFSASAAAFLADHTKEFPHLKSHGCERKNCVKGTLLQVCHHEVEVTLRGSGCLDEKMIKRERLRWHPDRWVGKGEVQVKCNELFQLIQRIVDGDVKA</sequence>